<dbReference type="PIRSF" id="PIRSF000412">
    <property type="entry name" value="SHMT"/>
    <property type="match status" value="1"/>
</dbReference>
<dbReference type="GO" id="GO:0019264">
    <property type="term" value="P:glycine biosynthetic process from serine"/>
    <property type="evidence" value="ECO:0007669"/>
    <property type="project" value="InterPro"/>
</dbReference>
<dbReference type="Pfam" id="PF00464">
    <property type="entry name" value="SHMT"/>
    <property type="match status" value="1"/>
</dbReference>
<name>A0A8J3WFV2_PLARO</name>
<evidence type="ECO:0000256" key="1">
    <source>
        <dbReference type="ARBA" id="ARBA00001933"/>
    </source>
</evidence>
<dbReference type="PANTHER" id="PTHR11680">
    <property type="entry name" value="SERINE HYDROXYMETHYLTRANSFERASE"/>
    <property type="match status" value="1"/>
</dbReference>
<dbReference type="PANTHER" id="PTHR11680:SF35">
    <property type="entry name" value="SERINE HYDROXYMETHYLTRANSFERASE 1"/>
    <property type="match status" value="1"/>
</dbReference>
<dbReference type="InterPro" id="IPR015421">
    <property type="entry name" value="PyrdxlP-dep_Trfase_major"/>
</dbReference>
<dbReference type="GO" id="GO:0005737">
    <property type="term" value="C:cytoplasm"/>
    <property type="evidence" value="ECO:0007669"/>
    <property type="project" value="TreeGrafter"/>
</dbReference>
<organism evidence="6 7">
    <name type="scientific">Planobispora rosea</name>
    <dbReference type="NCBI Taxonomy" id="35762"/>
    <lineage>
        <taxon>Bacteria</taxon>
        <taxon>Bacillati</taxon>
        <taxon>Actinomycetota</taxon>
        <taxon>Actinomycetes</taxon>
        <taxon>Streptosporangiales</taxon>
        <taxon>Streptosporangiaceae</taxon>
        <taxon>Planobispora</taxon>
    </lineage>
</organism>
<dbReference type="Gene3D" id="3.40.640.10">
    <property type="entry name" value="Type I PLP-dependent aspartate aminotransferase-like (Major domain)"/>
    <property type="match status" value="1"/>
</dbReference>
<evidence type="ECO:0000313" key="7">
    <source>
        <dbReference type="Proteomes" id="UP000655044"/>
    </source>
</evidence>
<dbReference type="InterPro" id="IPR015424">
    <property type="entry name" value="PyrdxlP-dep_Trfase"/>
</dbReference>
<evidence type="ECO:0000256" key="2">
    <source>
        <dbReference type="ARBA" id="ARBA00006376"/>
    </source>
</evidence>
<evidence type="ECO:0000256" key="4">
    <source>
        <dbReference type="PIRSR" id="PIRSR000412-50"/>
    </source>
</evidence>
<dbReference type="SUPFAM" id="SSF53383">
    <property type="entry name" value="PLP-dependent transferases"/>
    <property type="match status" value="1"/>
</dbReference>
<feature type="modified residue" description="N6-(pyridoxal phosphate)lysine" evidence="4">
    <location>
        <position position="255"/>
    </location>
</feature>
<dbReference type="InterPro" id="IPR015422">
    <property type="entry name" value="PyrdxlP-dep_Trfase_small"/>
</dbReference>
<gene>
    <name evidence="6" type="ORF">Pro02_61460</name>
</gene>
<protein>
    <submittedName>
        <fullName evidence="6">Serine hydroxymethyltransferase</fullName>
    </submittedName>
</protein>
<accession>A0A8J3WFV2</accession>
<dbReference type="GO" id="GO:0030170">
    <property type="term" value="F:pyridoxal phosphate binding"/>
    <property type="evidence" value="ECO:0007669"/>
    <property type="project" value="InterPro"/>
</dbReference>
<dbReference type="Gene3D" id="3.90.1150.10">
    <property type="entry name" value="Aspartate Aminotransferase, domain 1"/>
    <property type="match status" value="1"/>
</dbReference>
<feature type="domain" description="Serine hydroxymethyltransferase-like" evidence="5">
    <location>
        <begin position="48"/>
        <end position="410"/>
    </location>
</feature>
<evidence type="ECO:0000256" key="3">
    <source>
        <dbReference type="ARBA" id="ARBA00022898"/>
    </source>
</evidence>
<dbReference type="EMBL" id="BOOI01000066">
    <property type="protein sequence ID" value="GIH87738.1"/>
    <property type="molecule type" value="Genomic_DNA"/>
</dbReference>
<dbReference type="AlphaFoldDB" id="A0A8J3WFV2"/>
<evidence type="ECO:0000259" key="5">
    <source>
        <dbReference type="Pfam" id="PF00464"/>
    </source>
</evidence>
<comment type="similarity">
    <text evidence="2">Belongs to the SHMT family.</text>
</comment>
<dbReference type="Proteomes" id="UP000655044">
    <property type="component" value="Unassembled WGS sequence"/>
</dbReference>
<dbReference type="InterPro" id="IPR039429">
    <property type="entry name" value="SHMT-like_dom"/>
</dbReference>
<dbReference type="InterPro" id="IPR001085">
    <property type="entry name" value="Ser_HO-MeTrfase"/>
</dbReference>
<proteinExistence type="inferred from homology"/>
<dbReference type="GO" id="GO:0004372">
    <property type="term" value="F:glycine hydroxymethyltransferase activity"/>
    <property type="evidence" value="ECO:0007669"/>
    <property type="project" value="InterPro"/>
</dbReference>
<reference evidence="6" key="1">
    <citation type="submission" date="2021-01" db="EMBL/GenBank/DDBJ databases">
        <title>Whole genome shotgun sequence of Planobispora rosea NBRC 15558.</title>
        <authorList>
            <person name="Komaki H."/>
            <person name="Tamura T."/>
        </authorList>
    </citation>
    <scope>NUCLEOTIDE SEQUENCE</scope>
    <source>
        <strain evidence="6">NBRC 15558</strain>
    </source>
</reference>
<comment type="cofactor">
    <cofactor evidence="1 4">
        <name>pyridoxal 5'-phosphate</name>
        <dbReference type="ChEBI" id="CHEBI:597326"/>
    </cofactor>
</comment>
<keyword evidence="3 4" id="KW-0663">Pyridoxal phosphate</keyword>
<evidence type="ECO:0000313" key="6">
    <source>
        <dbReference type="EMBL" id="GIH87738.1"/>
    </source>
</evidence>
<dbReference type="GO" id="GO:0035999">
    <property type="term" value="P:tetrahydrofolate interconversion"/>
    <property type="evidence" value="ECO:0007669"/>
    <property type="project" value="InterPro"/>
</dbReference>
<comment type="caution">
    <text evidence="6">The sequence shown here is derived from an EMBL/GenBank/DDBJ whole genome shotgun (WGS) entry which is preliminary data.</text>
</comment>
<keyword evidence="7" id="KW-1185">Reference proteome</keyword>
<dbReference type="InterPro" id="IPR049943">
    <property type="entry name" value="Ser_HO-MeTrfase-like"/>
</dbReference>
<sequence>MSPALTPRPWVPSPSEERVRSVAEAVTALPATVLQHEIERLAAENRRIHDVESVNLNPATNIMNPRAEALLSAGLGTRPSLGYPGDKYETGLEAIEQIEVIAAELAAQVFGAAYAEVRVGSGALANLYAFMATCAPGDTVIAPPPSIGGHVTHHGQGAAGLYGLTTVSAPVTPDGYTVDVDALRSLVRETRPQLITIGGSLNLFPHPVASIREIADTVGAQVLFDAAHLCGMIAGRTWPQPLSEGAHLITMSTYKSLGGPPGGLVVTDDAGLAEHLDAIAYPGLTANFDAGKTAALAMTLLDWKAAGPAYARTMAATARRLAAELLSLDVPVFAADRGCTRSHQFAVIAHRYGGGQHAARRLRRANLLACGIGLPVDPIGGDVNGLRIGTPEIVRLGATEADMPALASLIARALDPGTDPAAVAPEVTEWRGQFSGVHFTADTPG</sequence>